<dbReference type="AlphaFoldDB" id="A0A6J7K420"/>
<feature type="domain" description="Histidine kinase/HSP90-like ATPase" evidence="7">
    <location>
        <begin position="297"/>
        <end position="385"/>
    </location>
</feature>
<dbReference type="GO" id="GO:0000160">
    <property type="term" value="P:phosphorelay signal transduction system"/>
    <property type="evidence" value="ECO:0007669"/>
    <property type="project" value="UniProtKB-KW"/>
</dbReference>
<sequence length="426" mass="46122">MTSVEIAPGVAARREIPWRSLRLRGSGRHNRRRFPRAILLVASALALMTYIPPMSRPLDLASVDYRRNALVGALALAIIVACTSTAVAGFEEAMRRRGGRLSPGGLVAAVALSGAVASLTAVVLDRVGLFPFPDVQAPVLGLRMSIGLTGMLWLIRLSESHLSKEVDITRGELRNVRQNQRLILDSDEGARREMAAFLHDRVQGGLLVVGMQLRRIAESASSPDADELLSVVERVEAIRQEEVRDVARRLSPPIREAGLYAVLIDLSRTWSAAMKVTVRLDVEVQETILGSGNRDLELAVYRIVEQALLNAAGHGQASEVSVEVTCDRPNEVVIRVADDGLGLEANAVSPGSGLAVISVWAGLMGGTWSLDSTKGSFVLTVHMPLVRPVILGRFGDAIERRDTDGDRRRTSFGRFASRTASHTTPL</sequence>
<keyword evidence="6" id="KW-0472">Membrane</keyword>
<evidence type="ECO:0000256" key="3">
    <source>
        <dbReference type="ARBA" id="ARBA00022679"/>
    </source>
</evidence>
<dbReference type="SUPFAM" id="SSF55874">
    <property type="entry name" value="ATPase domain of HSP90 chaperone/DNA topoisomerase II/histidine kinase"/>
    <property type="match status" value="1"/>
</dbReference>
<gene>
    <name evidence="8" type="ORF">UFOPK3268_00666</name>
    <name evidence="9" type="ORF">UFOPK3752_01584</name>
</gene>
<keyword evidence="4" id="KW-0418">Kinase</keyword>
<evidence type="ECO:0000313" key="9">
    <source>
        <dbReference type="EMBL" id="CAB4949831.1"/>
    </source>
</evidence>
<keyword evidence="3" id="KW-0808">Transferase</keyword>
<proteinExistence type="predicted"/>
<evidence type="ECO:0000313" key="8">
    <source>
        <dbReference type="EMBL" id="CAB4848792.1"/>
    </source>
</evidence>
<organism evidence="9">
    <name type="scientific">freshwater metagenome</name>
    <dbReference type="NCBI Taxonomy" id="449393"/>
    <lineage>
        <taxon>unclassified sequences</taxon>
        <taxon>metagenomes</taxon>
        <taxon>ecological metagenomes</taxon>
    </lineage>
</organism>
<keyword evidence="6" id="KW-1133">Transmembrane helix</keyword>
<dbReference type="Gene3D" id="3.30.565.10">
    <property type="entry name" value="Histidine kinase-like ATPase, C-terminal domain"/>
    <property type="match status" value="1"/>
</dbReference>
<name>A0A6J7K420_9ZZZZ</name>
<accession>A0A6J7K420</accession>
<dbReference type="PANTHER" id="PTHR24421:SF10">
    <property type="entry name" value="NITRATE_NITRITE SENSOR PROTEIN NARQ"/>
    <property type="match status" value="1"/>
</dbReference>
<keyword evidence="6" id="KW-0812">Transmembrane</keyword>
<evidence type="ECO:0000256" key="6">
    <source>
        <dbReference type="SAM" id="Phobius"/>
    </source>
</evidence>
<feature type="region of interest" description="Disordered" evidence="5">
    <location>
        <begin position="402"/>
        <end position="426"/>
    </location>
</feature>
<dbReference type="InterPro" id="IPR003594">
    <property type="entry name" value="HATPase_dom"/>
</dbReference>
<evidence type="ECO:0000256" key="5">
    <source>
        <dbReference type="SAM" id="MobiDB-lite"/>
    </source>
</evidence>
<feature type="transmembrane region" description="Helical" evidence="6">
    <location>
        <begin position="102"/>
        <end position="123"/>
    </location>
</feature>
<evidence type="ECO:0000256" key="2">
    <source>
        <dbReference type="ARBA" id="ARBA00012438"/>
    </source>
</evidence>
<dbReference type="InterPro" id="IPR036890">
    <property type="entry name" value="HATPase_C_sf"/>
</dbReference>
<protein>
    <recommendedName>
        <fullName evidence="2">histidine kinase</fullName>
        <ecNumber evidence="2">2.7.13.3</ecNumber>
    </recommendedName>
</protein>
<dbReference type="GO" id="GO:0004673">
    <property type="term" value="F:protein histidine kinase activity"/>
    <property type="evidence" value="ECO:0007669"/>
    <property type="project" value="UniProtKB-EC"/>
</dbReference>
<feature type="transmembrane region" description="Helical" evidence="6">
    <location>
        <begin position="71"/>
        <end position="90"/>
    </location>
</feature>
<feature type="transmembrane region" description="Helical" evidence="6">
    <location>
        <begin position="34"/>
        <end position="51"/>
    </location>
</feature>
<comment type="catalytic activity">
    <reaction evidence="1">
        <text>ATP + protein L-histidine = ADP + protein N-phospho-L-histidine.</text>
        <dbReference type="EC" id="2.7.13.3"/>
    </reaction>
</comment>
<evidence type="ECO:0000256" key="1">
    <source>
        <dbReference type="ARBA" id="ARBA00000085"/>
    </source>
</evidence>
<dbReference type="EMBL" id="CAFBIZ010000067">
    <property type="protein sequence ID" value="CAB4848792.1"/>
    <property type="molecule type" value="Genomic_DNA"/>
</dbReference>
<dbReference type="CDD" id="cd16917">
    <property type="entry name" value="HATPase_UhpB-NarQ-NarX-like"/>
    <property type="match status" value="1"/>
</dbReference>
<dbReference type="Pfam" id="PF02518">
    <property type="entry name" value="HATPase_c"/>
    <property type="match status" value="1"/>
</dbReference>
<dbReference type="EMBL" id="CAFBND010000071">
    <property type="protein sequence ID" value="CAB4949831.1"/>
    <property type="molecule type" value="Genomic_DNA"/>
</dbReference>
<dbReference type="PANTHER" id="PTHR24421">
    <property type="entry name" value="NITRATE/NITRITE SENSOR PROTEIN NARX-RELATED"/>
    <property type="match status" value="1"/>
</dbReference>
<evidence type="ECO:0000259" key="7">
    <source>
        <dbReference type="Pfam" id="PF02518"/>
    </source>
</evidence>
<dbReference type="EC" id="2.7.13.3" evidence="2"/>
<reference evidence="9" key="1">
    <citation type="submission" date="2020-05" db="EMBL/GenBank/DDBJ databases">
        <authorList>
            <person name="Chiriac C."/>
            <person name="Salcher M."/>
            <person name="Ghai R."/>
            <person name="Kavagutti S V."/>
        </authorList>
    </citation>
    <scope>NUCLEOTIDE SEQUENCE</scope>
</reference>
<dbReference type="InterPro" id="IPR050482">
    <property type="entry name" value="Sensor_HK_TwoCompSys"/>
</dbReference>
<evidence type="ECO:0000256" key="4">
    <source>
        <dbReference type="ARBA" id="ARBA00022777"/>
    </source>
</evidence>